<dbReference type="STRING" id="74649.A0A2P6SIE4"/>
<dbReference type="OrthoDB" id="1166493at2759"/>
<comment type="caution">
    <text evidence="2">The sequence shown here is derived from an EMBL/GenBank/DDBJ whole genome shotgun (WGS) entry which is preliminary data.</text>
</comment>
<dbReference type="PANTHER" id="PTHR44259:SF107">
    <property type="entry name" value="F-BOX PROTEIN SKIP23-LIKE"/>
    <property type="match status" value="1"/>
</dbReference>
<dbReference type="EMBL" id="PDCK01000039">
    <property type="protein sequence ID" value="PRQ58452.1"/>
    <property type="molecule type" value="Genomic_DNA"/>
</dbReference>
<dbReference type="OMA" id="YMSFELE"/>
<accession>A0A2P6SIE4</accession>
<dbReference type="Pfam" id="PF03478">
    <property type="entry name" value="Beta-prop_KIB1-4"/>
    <property type="match status" value="1"/>
</dbReference>
<evidence type="ECO:0000259" key="1">
    <source>
        <dbReference type="Pfam" id="PF03478"/>
    </source>
</evidence>
<name>A0A2P6SIE4_ROSCH</name>
<dbReference type="InterPro" id="IPR005174">
    <property type="entry name" value="KIB1-4_b-propeller"/>
</dbReference>
<gene>
    <name evidence="2" type="ORF">RchiOBHm_Chr1g0359461</name>
</gene>
<dbReference type="InterPro" id="IPR050942">
    <property type="entry name" value="F-box_BR-signaling"/>
</dbReference>
<reference evidence="2 3" key="1">
    <citation type="journal article" date="2018" name="Nat. Genet.">
        <title>The Rosa genome provides new insights in the design of modern roses.</title>
        <authorList>
            <person name="Bendahmane M."/>
        </authorList>
    </citation>
    <scope>NUCLEOTIDE SEQUENCE [LARGE SCALE GENOMIC DNA]</scope>
    <source>
        <strain evidence="3">cv. Old Blush</strain>
    </source>
</reference>
<evidence type="ECO:0000313" key="3">
    <source>
        <dbReference type="Proteomes" id="UP000238479"/>
    </source>
</evidence>
<dbReference type="PANTHER" id="PTHR44259">
    <property type="entry name" value="OS07G0183000 PROTEIN-RELATED"/>
    <property type="match status" value="1"/>
</dbReference>
<dbReference type="Proteomes" id="UP000238479">
    <property type="component" value="Chromosome 1"/>
</dbReference>
<dbReference type="Gramene" id="PRQ58452">
    <property type="protein sequence ID" value="PRQ58452"/>
    <property type="gene ID" value="RchiOBHm_Chr1g0359461"/>
</dbReference>
<sequence>MDEERERYVKVRSNCDYYVSKVTISADPILNAKDCIVLVMYKGFCRLAFIRISKDKSWTYTDERYCQPVQDVIYSGDKFYAVSTRGELLSFDITPESYSDVKLAARRIRPVEMSYQKFYIVHSNEKDLLMDQRYMSFELEPQSRRTTKVLVFRFDFDKSKWIKKLGDVSLFMGDNSSESVLASSNSGCLPNCIYFTHDYDSVFSYQGVPHGDFGVYNHEYQSFIPIDTTHVATLVRNTGRGRPIWVIPTLKL</sequence>
<evidence type="ECO:0000313" key="2">
    <source>
        <dbReference type="EMBL" id="PRQ58452.1"/>
    </source>
</evidence>
<keyword evidence="3" id="KW-1185">Reference proteome</keyword>
<protein>
    <recommendedName>
        <fullName evidence="1">KIB1-4 beta-propeller domain-containing protein</fullName>
    </recommendedName>
</protein>
<proteinExistence type="predicted"/>
<organism evidence="2 3">
    <name type="scientific">Rosa chinensis</name>
    <name type="common">China rose</name>
    <dbReference type="NCBI Taxonomy" id="74649"/>
    <lineage>
        <taxon>Eukaryota</taxon>
        <taxon>Viridiplantae</taxon>
        <taxon>Streptophyta</taxon>
        <taxon>Embryophyta</taxon>
        <taxon>Tracheophyta</taxon>
        <taxon>Spermatophyta</taxon>
        <taxon>Magnoliopsida</taxon>
        <taxon>eudicotyledons</taxon>
        <taxon>Gunneridae</taxon>
        <taxon>Pentapetalae</taxon>
        <taxon>rosids</taxon>
        <taxon>fabids</taxon>
        <taxon>Rosales</taxon>
        <taxon>Rosaceae</taxon>
        <taxon>Rosoideae</taxon>
        <taxon>Rosoideae incertae sedis</taxon>
        <taxon>Rosa</taxon>
    </lineage>
</organism>
<dbReference type="AlphaFoldDB" id="A0A2P6SIE4"/>
<feature type="domain" description="KIB1-4 beta-propeller" evidence="1">
    <location>
        <begin position="15"/>
        <end position="217"/>
    </location>
</feature>